<sequence>MSTGKLLLDLTIEYQAALDARRPEFTGIGTPVGRDPEEIAADYEAAVVELVTRR</sequence>
<reference evidence="1 2" key="1">
    <citation type="submission" date="2019-04" db="EMBL/GenBank/DDBJ databases">
        <authorList>
            <person name="Wiafe-Kwakye C.S."/>
            <person name="Molloy S.D."/>
            <person name="Garlena R.A."/>
            <person name="Russell D.A."/>
            <person name="Pope W.H."/>
            <person name="Jacobs-Sera D."/>
            <person name="Hatfull G.F."/>
        </authorList>
    </citation>
    <scope>NUCLEOTIDE SEQUENCE [LARGE SCALE GENOMIC DNA]</scope>
</reference>
<protein>
    <submittedName>
        <fullName evidence="1">Uncharacterized protein</fullName>
    </submittedName>
</protein>
<evidence type="ECO:0000313" key="2">
    <source>
        <dbReference type="Proteomes" id="UP000320867"/>
    </source>
</evidence>
<accession>A0A4Y6EGX5</accession>
<dbReference type="KEGG" id="vg:77930274"/>
<name>A0A4Y6EGX5_9CAUD</name>
<proteinExistence type="predicted"/>
<evidence type="ECO:0000313" key="1">
    <source>
        <dbReference type="EMBL" id="QDF17980.1"/>
    </source>
</evidence>
<dbReference type="EMBL" id="MK801729">
    <property type="protein sequence ID" value="QDF17980.1"/>
    <property type="molecule type" value="Genomic_DNA"/>
</dbReference>
<dbReference type="RefSeq" id="YP_010654426.1">
    <property type="nucleotide sequence ID" value="NC_070811.1"/>
</dbReference>
<keyword evidence="2" id="KW-1185">Reference proteome</keyword>
<dbReference type="Proteomes" id="UP000320867">
    <property type="component" value="Segment"/>
</dbReference>
<dbReference type="GeneID" id="77930274"/>
<gene>
    <name evidence="1" type="primary">31</name>
    <name evidence="1" type="ORF">SEA_CLARK_31</name>
</gene>
<organism evidence="1 2">
    <name type="scientific">Gordonia phage Clark</name>
    <dbReference type="NCBI Taxonomy" id="2588133"/>
    <lineage>
        <taxon>Viruses</taxon>
        <taxon>Duplodnaviria</taxon>
        <taxon>Heunggongvirae</taxon>
        <taxon>Uroviricota</taxon>
        <taxon>Caudoviricetes</taxon>
        <taxon>Beenievirus</taxon>
        <taxon>Beenievirus clark</taxon>
    </lineage>
</organism>